<dbReference type="PIRSF" id="PIRSF002816">
    <property type="entry name" value="AraF"/>
    <property type="match status" value="1"/>
</dbReference>
<gene>
    <name evidence="4" type="ORF">SAMN05660690_3671</name>
</gene>
<dbReference type="SUPFAM" id="SSF53822">
    <property type="entry name" value="Periplasmic binding protein-like I"/>
    <property type="match status" value="1"/>
</dbReference>
<dbReference type="GO" id="GO:0042882">
    <property type="term" value="P:L-arabinose transmembrane transport"/>
    <property type="evidence" value="ECO:0007669"/>
    <property type="project" value="InterPro"/>
</dbReference>
<evidence type="ECO:0000256" key="1">
    <source>
        <dbReference type="ARBA" id="ARBA00004196"/>
    </source>
</evidence>
<protein>
    <submittedName>
        <fullName evidence="4">L-arabinose transport system substrate-binding protein</fullName>
    </submittedName>
</protein>
<feature type="chain" id="PRO_5039185508" evidence="2">
    <location>
        <begin position="23"/>
        <end position="344"/>
    </location>
</feature>
<dbReference type="InterPro" id="IPR028082">
    <property type="entry name" value="Peripla_BP_I"/>
</dbReference>
<dbReference type="RefSeq" id="WP_091367441.1">
    <property type="nucleotide sequence ID" value="NZ_FMZF01000006.1"/>
</dbReference>
<dbReference type="InterPro" id="IPR026266">
    <property type="entry name" value="AraF"/>
</dbReference>
<dbReference type="Proteomes" id="UP000199416">
    <property type="component" value="Unassembled WGS sequence"/>
</dbReference>
<keyword evidence="2" id="KW-0732">Signal</keyword>
<name>A0A1G6SY56_9ACTN</name>
<dbReference type="GO" id="GO:0030288">
    <property type="term" value="C:outer membrane-bounded periplasmic space"/>
    <property type="evidence" value="ECO:0007669"/>
    <property type="project" value="TreeGrafter"/>
</dbReference>
<evidence type="ECO:0000259" key="3">
    <source>
        <dbReference type="Pfam" id="PF13407"/>
    </source>
</evidence>
<dbReference type="AlphaFoldDB" id="A0A1G6SY56"/>
<evidence type="ECO:0000256" key="2">
    <source>
        <dbReference type="SAM" id="SignalP"/>
    </source>
</evidence>
<keyword evidence="5" id="KW-1185">Reference proteome</keyword>
<feature type="signal peptide" evidence="2">
    <location>
        <begin position="1"/>
        <end position="22"/>
    </location>
</feature>
<dbReference type="InterPro" id="IPR025997">
    <property type="entry name" value="SBP_2_dom"/>
</dbReference>
<sequence length="344" mass="34917">MLSSTRRRPLARASVVAGLALATVLSACSSGQEAGSGGGSGGGSDDGALRIAYIQKQGDQQYFVDQAQGAQEAADELGVELDVVDVGTDANKAISAIDTEVARGVDGIIIVVPDQQIGPTVAQAATNAGVPLLASDDSIEDGSGNAVPFVGFNGTQMGEAVGEEAARLFTESGWNAADTRVISAYKQDLSVCADRVQGARSTFEANGGGEVEVIDVGTDNSATGAQDEAGAVITANPGVKHWIVWGCNDENVDGVVTALQNSGVSPDDINGVGLGAYLACKPWAAGEATGMRSALFISGAEVGRTAVEEMVQALQDGEDLPAETFANTEIVTADNYEDAGVVCT</sequence>
<dbReference type="GO" id="GO:0030246">
    <property type="term" value="F:carbohydrate binding"/>
    <property type="evidence" value="ECO:0007669"/>
    <property type="project" value="TreeGrafter"/>
</dbReference>
<dbReference type="PANTHER" id="PTHR30036">
    <property type="entry name" value="D-XYLOSE-BINDING PERIPLASMIC PROTEIN"/>
    <property type="match status" value="1"/>
</dbReference>
<dbReference type="InterPro" id="IPR050555">
    <property type="entry name" value="Bact_Solute-Bind_Prot2"/>
</dbReference>
<dbReference type="Gene3D" id="3.40.50.2300">
    <property type="match status" value="2"/>
</dbReference>
<proteinExistence type="predicted"/>
<organism evidence="4 5">
    <name type="scientific">Geodermatophilus telluris</name>
    <dbReference type="NCBI Taxonomy" id="1190417"/>
    <lineage>
        <taxon>Bacteria</taxon>
        <taxon>Bacillati</taxon>
        <taxon>Actinomycetota</taxon>
        <taxon>Actinomycetes</taxon>
        <taxon>Geodermatophilales</taxon>
        <taxon>Geodermatophilaceae</taxon>
        <taxon>Geodermatophilus</taxon>
    </lineage>
</organism>
<evidence type="ECO:0000313" key="5">
    <source>
        <dbReference type="Proteomes" id="UP000199416"/>
    </source>
</evidence>
<evidence type="ECO:0000313" key="4">
    <source>
        <dbReference type="EMBL" id="SDD21738.1"/>
    </source>
</evidence>
<dbReference type="OrthoDB" id="7833812at2"/>
<dbReference type="Pfam" id="PF13407">
    <property type="entry name" value="Peripla_BP_4"/>
    <property type="match status" value="1"/>
</dbReference>
<reference evidence="5" key="1">
    <citation type="submission" date="2016-10" db="EMBL/GenBank/DDBJ databases">
        <authorList>
            <person name="Varghese N."/>
            <person name="Submissions S."/>
        </authorList>
    </citation>
    <scope>NUCLEOTIDE SEQUENCE [LARGE SCALE GENOMIC DNA]</scope>
    <source>
        <strain evidence="5">DSM 45421</strain>
    </source>
</reference>
<dbReference type="STRING" id="1190417.SAMN05660690_3671"/>
<dbReference type="EMBL" id="FMZF01000006">
    <property type="protein sequence ID" value="SDD21738.1"/>
    <property type="molecule type" value="Genomic_DNA"/>
</dbReference>
<accession>A0A1G6SY56</accession>
<dbReference type="CDD" id="cd01540">
    <property type="entry name" value="PBP1_arabinose_binding"/>
    <property type="match status" value="1"/>
</dbReference>
<comment type="subcellular location">
    <subcellularLocation>
        <location evidence="1">Cell envelope</location>
    </subcellularLocation>
</comment>
<dbReference type="PROSITE" id="PS51257">
    <property type="entry name" value="PROKAR_LIPOPROTEIN"/>
    <property type="match status" value="1"/>
</dbReference>
<feature type="domain" description="Periplasmic binding protein" evidence="3">
    <location>
        <begin position="51"/>
        <end position="318"/>
    </location>
</feature>